<name>A0A418SB21_9RHOB</name>
<dbReference type="KEGG" id="palw:PSAL_025230"/>
<evidence type="ECO:0000259" key="1">
    <source>
        <dbReference type="Pfam" id="PF03358"/>
    </source>
</evidence>
<feature type="domain" description="NADPH-dependent FMN reductase-like" evidence="1">
    <location>
        <begin position="4"/>
        <end position="148"/>
    </location>
</feature>
<evidence type="ECO:0000313" key="2">
    <source>
        <dbReference type="EMBL" id="QPM91270.1"/>
    </source>
</evidence>
<keyword evidence="3" id="KW-1185">Reference proteome</keyword>
<dbReference type="InterPro" id="IPR050712">
    <property type="entry name" value="NAD(P)H-dep_reductase"/>
</dbReference>
<dbReference type="OrthoDB" id="9812295at2"/>
<dbReference type="InterPro" id="IPR005025">
    <property type="entry name" value="FMN_Rdtase-like_dom"/>
</dbReference>
<dbReference type="GO" id="GO:0003955">
    <property type="term" value="F:NAD(P)H dehydrogenase (quinone) activity"/>
    <property type="evidence" value="ECO:0007669"/>
    <property type="project" value="UniProtKB-EC"/>
</dbReference>
<dbReference type="EC" id="1.6.5.2" evidence="2"/>
<dbReference type="InterPro" id="IPR029039">
    <property type="entry name" value="Flavoprotein-like_sf"/>
</dbReference>
<dbReference type="SUPFAM" id="SSF52218">
    <property type="entry name" value="Flavoproteins"/>
    <property type="match status" value="1"/>
</dbReference>
<dbReference type="PANTHER" id="PTHR30543">
    <property type="entry name" value="CHROMATE REDUCTASE"/>
    <property type="match status" value="1"/>
</dbReference>
<dbReference type="RefSeq" id="WP_119840986.1">
    <property type="nucleotide sequence ID" value="NZ_CP060436.1"/>
</dbReference>
<proteinExistence type="predicted"/>
<reference evidence="2 3" key="1">
    <citation type="submission" date="2020-08" db="EMBL/GenBank/DDBJ databases">
        <title>Genome sequence of Rhodobacteraceae bacterium Lw-13e.</title>
        <authorList>
            <person name="Poehlein A."/>
            <person name="Wolter L."/>
            <person name="Daniel R."/>
            <person name="Brinkhoff T."/>
        </authorList>
    </citation>
    <scope>NUCLEOTIDE SEQUENCE [LARGE SCALE GENOMIC DNA]</scope>
    <source>
        <strain evidence="2 3">Lw-13e</strain>
    </source>
</reference>
<dbReference type="EMBL" id="CP060436">
    <property type="protein sequence ID" value="QPM91270.1"/>
    <property type="molecule type" value="Genomic_DNA"/>
</dbReference>
<dbReference type="Gene3D" id="3.40.50.360">
    <property type="match status" value="1"/>
</dbReference>
<gene>
    <name evidence="2" type="primary">chrR_1</name>
    <name evidence="2" type="ORF">PSAL_025230</name>
</gene>
<dbReference type="AlphaFoldDB" id="A0A418SB21"/>
<accession>A0A418SB21</accession>
<dbReference type="Pfam" id="PF03358">
    <property type="entry name" value="FMN_red"/>
    <property type="match status" value="1"/>
</dbReference>
<dbReference type="PANTHER" id="PTHR30543:SF21">
    <property type="entry name" value="NAD(P)H-DEPENDENT FMN REDUCTASE LOT6"/>
    <property type="match status" value="1"/>
</dbReference>
<evidence type="ECO:0000313" key="3">
    <source>
        <dbReference type="Proteomes" id="UP000283786"/>
    </source>
</evidence>
<sequence>MAKMTLAALSGSLRAGSMSTQMRDTLPELAPDGMQVDCVDIHDVPLFNEDLRVEGVSPPAVARICNALAQADGIVICSPEHNRSVPGVLKMVTDWASTEKGAPLKGKPMVVLTQSSGARGGNLAHYAWRQILSVIGADVVVGPDVSIGLMQDKLQDGRVVDDRARDQIARQLDLLAARIELRRR</sequence>
<organism evidence="2 3">
    <name type="scientific">Pseudooceanicola algae</name>
    <dbReference type="NCBI Taxonomy" id="1537215"/>
    <lineage>
        <taxon>Bacteria</taxon>
        <taxon>Pseudomonadati</taxon>
        <taxon>Pseudomonadota</taxon>
        <taxon>Alphaproteobacteria</taxon>
        <taxon>Rhodobacterales</taxon>
        <taxon>Paracoccaceae</taxon>
        <taxon>Pseudooceanicola</taxon>
    </lineage>
</organism>
<keyword evidence="2" id="KW-0560">Oxidoreductase</keyword>
<dbReference type="GO" id="GO:0005829">
    <property type="term" value="C:cytosol"/>
    <property type="evidence" value="ECO:0007669"/>
    <property type="project" value="TreeGrafter"/>
</dbReference>
<dbReference type="Proteomes" id="UP000283786">
    <property type="component" value="Chromosome"/>
</dbReference>
<protein>
    <submittedName>
        <fullName evidence="2">Quinone reductase</fullName>
        <ecNumber evidence="2">1.6.5.2</ecNumber>
    </submittedName>
</protein>
<dbReference type="GO" id="GO:0010181">
    <property type="term" value="F:FMN binding"/>
    <property type="evidence" value="ECO:0007669"/>
    <property type="project" value="TreeGrafter"/>
</dbReference>